<gene>
    <name evidence="7" type="ORF">CI15_12045</name>
</gene>
<dbReference type="InterPro" id="IPR013762">
    <property type="entry name" value="Integrase-like_cat_sf"/>
</dbReference>
<evidence type="ECO:0000256" key="5">
    <source>
        <dbReference type="SAM" id="MobiDB-lite"/>
    </source>
</evidence>
<dbReference type="PANTHER" id="PTHR30349:SF41">
    <property type="entry name" value="INTEGRASE_RECOMBINASE PROTEIN MJ0367-RELATED"/>
    <property type="match status" value="1"/>
</dbReference>
<dbReference type="AlphaFoldDB" id="A0A149PTL0"/>
<dbReference type="CDD" id="cd00397">
    <property type="entry name" value="DNA_BRE_C"/>
    <property type="match status" value="1"/>
</dbReference>
<organism evidence="7 8">
    <name type="scientific">Paraburkholderia monticola</name>
    <dbReference type="NCBI Taxonomy" id="1399968"/>
    <lineage>
        <taxon>Bacteria</taxon>
        <taxon>Pseudomonadati</taxon>
        <taxon>Pseudomonadota</taxon>
        <taxon>Betaproteobacteria</taxon>
        <taxon>Burkholderiales</taxon>
        <taxon>Burkholderiaceae</taxon>
        <taxon>Paraburkholderia</taxon>
    </lineage>
</organism>
<evidence type="ECO:0000256" key="4">
    <source>
        <dbReference type="ARBA" id="ARBA00023172"/>
    </source>
</evidence>
<dbReference type="Pfam" id="PF00589">
    <property type="entry name" value="Phage_integrase"/>
    <property type="match status" value="1"/>
</dbReference>
<dbReference type="Proteomes" id="UP000075613">
    <property type="component" value="Unassembled WGS sequence"/>
</dbReference>
<accession>A0A149PTL0</accession>
<dbReference type="STRING" id="1399968.CI15_12045"/>
<evidence type="ECO:0000313" key="8">
    <source>
        <dbReference type="Proteomes" id="UP000075613"/>
    </source>
</evidence>
<keyword evidence="4" id="KW-0233">DNA recombination</keyword>
<dbReference type="GO" id="GO:0015074">
    <property type="term" value="P:DNA integration"/>
    <property type="evidence" value="ECO:0007669"/>
    <property type="project" value="UniProtKB-KW"/>
</dbReference>
<feature type="region of interest" description="Disordered" evidence="5">
    <location>
        <begin position="1"/>
        <end position="23"/>
    </location>
</feature>
<evidence type="ECO:0000256" key="1">
    <source>
        <dbReference type="ARBA" id="ARBA00008857"/>
    </source>
</evidence>
<dbReference type="SUPFAM" id="SSF56349">
    <property type="entry name" value="DNA breaking-rejoining enzymes"/>
    <property type="match status" value="1"/>
</dbReference>
<dbReference type="RefSeq" id="WP_062128012.1">
    <property type="nucleotide sequence ID" value="NZ_LRBG01000009.1"/>
</dbReference>
<proteinExistence type="inferred from homology"/>
<feature type="compositionally biased region" description="Low complexity" evidence="5">
    <location>
        <begin position="327"/>
        <end position="337"/>
    </location>
</feature>
<reference evidence="7 8" key="1">
    <citation type="journal article" date="2015" name="Int. J. Syst. Evol. Microbiol.">
        <title>Burkholderia monticola sp. nov., isolated from mountain soil.</title>
        <authorList>
            <person name="Baek I."/>
            <person name="Seo B."/>
            <person name="Lee I."/>
            <person name="Yi H."/>
            <person name="Chun J."/>
        </authorList>
    </citation>
    <scope>NUCLEOTIDE SEQUENCE [LARGE SCALE GENOMIC DNA]</scope>
    <source>
        <strain evidence="7 8">JC2948</strain>
    </source>
</reference>
<feature type="domain" description="Tyr recombinase" evidence="6">
    <location>
        <begin position="135"/>
        <end position="331"/>
    </location>
</feature>
<dbReference type="GO" id="GO:0003677">
    <property type="term" value="F:DNA binding"/>
    <property type="evidence" value="ECO:0007669"/>
    <property type="project" value="UniProtKB-KW"/>
</dbReference>
<comment type="caution">
    <text evidence="7">The sequence shown here is derived from an EMBL/GenBank/DDBJ whole genome shotgun (WGS) entry which is preliminary data.</text>
</comment>
<evidence type="ECO:0000259" key="6">
    <source>
        <dbReference type="PROSITE" id="PS51898"/>
    </source>
</evidence>
<keyword evidence="3" id="KW-0238">DNA-binding</keyword>
<dbReference type="OrthoDB" id="6814137at2"/>
<dbReference type="GO" id="GO:0006310">
    <property type="term" value="P:DNA recombination"/>
    <property type="evidence" value="ECO:0007669"/>
    <property type="project" value="UniProtKB-KW"/>
</dbReference>
<dbReference type="InterPro" id="IPR002104">
    <property type="entry name" value="Integrase_catalytic"/>
</dbReference>
<dbReference type="PROSITE" id="PS51898">
    <property type="entry name" value="TYR_RECOMBINASE"/>
    <property type="match status" value="1"/>
</dbReference>
<evidence type="ECO:0000313" key="7">
    <source>
        <dbReference type="EMBL" id="KXU88383.1"/>
    </source>
</evidence>
<dbReference type="EMBL" id="LRBG01000009">
    <property type="protein sequence ID" value="KXU88383.1"/>
    <property type="molecule type" value="Genomic_DNA"/>
</dbReference>
<feature type="region of interest" description="Disordered" evidence="5">
    <location>
        <begin position="327"/>
        <end position="360"/>
    </location>
</feature>
<sequence length="360" mass="40020">MSPPHLSEPVPRPAPSTDLFDQQREDWRRDPQIAFDAWLAKQHFRRSSALVYQAQWGQFLDWLGTRQQSLATVDTPAIAEFVASLEIRRTQRIRYLRLIERVLDHVREVESASTNPARFIAQDGEAAWRNARDNEPTGFLTHVERTALIAQLFAPLPALSTAQRWRERRDRALIAVFLGGGLKTGEAGALTVSCVKTGSPWITIESANPMLTRRTRLAPFATAILDAWLAERRLTELAGNLVFPASPSGRPMHKATMLRAVDALVDAAGIAASRHSRASPQTLRNTFAADLFESGVEAEQVGQWLGFVQGVSANRLYRAWQTWIDQQDSPAAQEPDPAAAPLPEPRRDGRLTRKTGAGEP</sequence>
<keyword evidence="2" id="KW-0229">DNA integration</keyword>
<comment type="similarity">
    <text evidence="1">Belongs to the 'phage' integrase family.</text>
</comment>
<dbReference type="InterPro" id="IPR011010">
    <property type="entry name" value="DNA_brk_join_enz"/>
</dbReference>
<keyword evidence="8" id="KW-1185">Reference proteome</keyword>
<name>A0A149PTL0_9BURK</name>
<dbReference type="Gene3D" id="1.10.443.10">
    <property type="entry name" value="Intergrase catalytic core"/>
    <property type="match status" value="1"/>
</dbReference>
<evidence type="ECO:0000256" key="2">
    <source>
        <dbReference type="ARBA" id="ARBA00022908"/>
    </source>
</evidence>
<evidence type="ECO:0000256" key="3">
    <source>
        <dbReference type="ARBA" id="ARBA00023125"/>
    </source>
</evidence>
<protein>
    <submittedName>
        <fullName evidence="7">Integrase</fullName>
    </submittedName>
</protein>
<dbReference type="PANTHER" id="PTHR30349">
    <property type="entry name" value="PHAGE INTEGRASE-RELATED"/>
    <property type="match status" value="1"/>
</dbReference>
<dbReference type="InterPro" id="IPR050090">
    <property type="entry name" value="Tyrosine_recombinase_XerCD"/>
</dbReference>